<dbReference type="SUPFAM" id="SSF54427">
    <property type="entry name" value="NTF2-like"/>
    <property type="match status" value="1"/>
</dbReference>
<comment type="caution">
    <text evidence="2">The sequence shown here is derived from an EMBL/GenBank/DDBJ whole genome shotgun (WGS) entry which is preliminary data.</text>
</comment>
<evidence type="ECO:0000259" key="1">
    <source>
        <dbReference type="Pfam" id="PF14534"/>
    </source>
</evidence>
<reference evidence="3" key="1">
    <citation type="journal article" date="2019" name="Int. J. Syst. Evol. Microbiol.">
        <title>The Global Catalogue of Microorganisms (GCM) 10K type strain sequencing project: providing services to taxonomists for standard genome sequencing and annotation.</title>
        <authorList>
            <consortium name="The Broad Institute Genomics Platform"/>
            <consortium name="The Broad Institute Genome Sequencing Center for Infectious Disease"/>
            <person name="Wu L."/>
            <person name="Ma J."/>
        </authorList>
    </citation>
    <scope>NUCLEOTIDE SEQUENCE [LARGE SCALE GENOMIC DNA]</scope>
    <source>
        <strain evidence="3">CGMCC 4.7396</strain>
    </source>
</reference>
<dbReference type="NCBIfam" id="TIGR02246">
    <property type="entry name" value="SgcJ/EcaC family oxidoreductase"/>
    <property type="match status" value="1"/>
</dbReference>
<accession>A0ABV7PZ26</accession>
<dbReference type="RefSeq" id="WP_387974024.1">
    <property type="nucleotide sequence ID" value="NZ_JBHRWO010000010.1"/>
</dbReference>
<protein>
    <submittedName>
        <fullName evidence="2">SgcJ/EcaC family oxidoreductase</fullName>
    </submittedName>
</protein>
<dbReference type="Proteomes" id="UP001595712">
    <property type="component" value="Unassembled WGS sequence"/>
</dbReference>
<feature type="domain" description="DUF4440" evidence="1">
    <location>
        <begin position="21"/>
        <end position="120"/>
    </location>
</feature>
<dbReference type="Pfam" id="PF14534">
    <property type="entry name" value="DUF4440"/>
    <property type="match status" value="1"/>
</dbReference>
<dbReference type="Gene3D" id="3.10.450.50">
    <property type="match status" value="1"/>
</dbReference>
<dbReference type="InterPro" id="IPR027843">
    <property type="entry name" value="DUF4440"/>
</dbReference>
<proteinExistence type="predicted"/>
<organism evidence="2 3">
    <name type="scientific">Glycomyces rhizosphaerae</name>
    <dbReference type="NCBI Taxonomy" id="2054422"/>
    <lineage>
        <taxon>Bacteria</taxon>
        <taxon>Bacillati</taxon>
        <taxon>Actinomycetota</taxon>
        <taxon>Actinomycetes</taxon>
        <taxon>Glycomycetales</taxon>
        <taxon>Glycomycetaceae</taxon>
        <taxon>Glycomyces</taxon>
    </lineage>
</organism>
<evidence type="ECO:0000313" key="2">
    <source>
        <dbReference type="EMBL" id="MFC3492779.1"/>
    </source>
</evidence>
<keyword evidence="3" id="KW-1185">Reference proteome</keyword>
<dbReference type="InterPro" id="IPR032710">
    <property type="entry name" value="NTF2-like_dom_sf"/>
</dbReference>
<sequence>MNAENETTAIAATVAEYQRHQNDPGPFLALHTDQTAVVNIAGRRVLGKDQLTQAMTAALASPLAQVRTTLDIEDIRFPRSDVALVSAIKTVHDERDEAGGLPTTGALTLVMVKNADRWQVTLAQTTPRLAA</sequence>
<dbReference type="InterPro" id="IPR011944">
    <property type="entry name" value="Steroid_delta5-4_isomerase"/>
</dbReference>
<name>A0ABV7PZ26_9ACTN</name>
<dbReference type="EMBL" id="JBHRWO010000010">
    <property type="protein sequence ID" value="MFC3492779.1"/>
    <property type="molecule type" value="Genomic_DNA"/>
</dbReference>
<gene>
    <name evidence="2" type="ORF">ACFO8M_09805</name>
</gene>
<evidence type="ECO:0000313" key="3">
    <source>
        <dbReference type="Proteomes" id="UP001595712"/>
    </source>
</evidence>